<proteinExistence type="predicted"/>
<gene>
    <name evidence="2" type="ORF">BT63DRAFT_145272</name>
</gene>
<dbReference type="AlphaFoldDB" id="A0A6A6UML9"/>
<organism evidence="2 3">
    <name type="scientific">Microthyrium microscopicum</name>
    <dbReference type="NCBI Taxonomy" id="703497"/>
    <lineage>
        <taxon>Eukaryota</taxon>
        <taxon>Fungi</taxon>
        <taxon>Dikarya</taxon>
        <taxon>Ascomycota</taxon>
        <taxon>Pezizomycotina</taxon>
        <taxon>Dothideomycetes</taxon>
        <taxon>Dothideomycetes incertae sedis</taxon>
        <taxon>Microthyriales</taxon>
        <taxon>Microthyriaceae</taxon>
        <taxon>Microthyrium</taxon>
    </lineage>
</organism>
<feature type="transmembrane region" description="Helical" evidence="1">
    <location>
        <begin position="138"/>
        <end position="160"/>
    </location>
</feature>
<dbReference type="EMBL" id="MU004231">
    <property type="protein sequence ID" value="KAF2673040.1"/>
    <property type="molecule type" value="Genomic_DNA"/>
</dbReference>
<evidence type="ECO:0000313" key="3">
    <source>
        <dbReference type="Proteomes" id="UP000799302"/>
    </source>
</evidence>
<keyword evidence="3" id="KW-1185">Reference proteome</keyword>
<sequence>MVFTMTSKPQRNQCTIPSPPSVLPMATFSSSPFLYRVPQPTATWARKEVPEVFDESFSSSNKSSTSSSTHNIRHDPYQSTFDATLLTAQPADIHQQRPVTEGQYLIQRVQTTCHRIQFINHHYLEYLNHSDYIKKKKYLVLIPCIAWSVGMTHVASQLIFEHPLLWIQPLMVAAKWAILVSWSLFVGGFGPYWVGPLIIAAFVLLFGISEGIYDGLRYVKGRRHWGRQKVCTGSHLVWRDQSQHLILARWTDLTQVEAQSDDMVFIV</sequence>
<feature type="transmembrane region" description="Helical" evidence="1">
    <location>
        <begin position="192"/>
        <end position="213"/>
    </location>
</feature>
<keyword evidence="1" id="KW-1133">Transmembrane helix</keyword>
<protein>
    <submittedName>
        <fullName evidence="2">Uncharacterized protein</fullName>
    </submittedName>
</protein>
<evidence type="ECO:0000313" key="2">
    <source>
        <dbReference type="EMBL" id="KAF2673040.1"/>
    </source>
</evidence>
<keyword evidence="1" id="KW-0812">Transmembrane</keyword>
<dbReference type="Proteomes" id="UP000799302">
    <property type="component" value="Unassembled WGS sequence"/>
</dbReference>
<keyword evidence="1" id="KW-0472">Membrane</keyword>
<name>A0A6A6UML9_9PEZI</name>
<accession>A0A6A6UML9</accession>
<evidence type="ECO:0000256" key="1">
    <source>
        <dbReference type="SAM" id="Phobius"/>
    </source>
</evidence>
<reference evidence="2" key="1">
    <citation type="journal article" date="2020" name="Stud. Mycol.">
        <title>101 Dothideomycetes genomes: a test case for predicting lifestyles and emergence of pathogens.</title>
        <authorList>
            <person name="Haridas S."/>
            <person name="Albert R."/>
            <person name="Binder M."/>
            <person name="Bloem J."/>
            <person name="Labutti K."/>
            <person name="Salamov A."/>
            <person name="Andreopoulos B."/>
            <person name="Baker S."/>
            <person name="Barry K."/>
            <person name="Bills G."/>
            <person name="Bluhm B."/>
            <person name="Cannon C."/>
            <person name="Castanera R."/>
            <person name="Culley D."/>
            <person name="Daum C."/>
            <person name="Ezra D."/>
            <person name="Gonzalez J."/>
            <person name="Henrissat B."/>
            <person name="Kuo A."/>
            <person name="Liang C."/>
            <person name="Lipzen A."/>
            <person name="Lutzoni F."/>
            <person name="Magnuson J."/>
            <person name="Mondo S."/>
            <person name="Nolan M."/>
            <person name="Ohm R."/>
            <person name="Pangilinan J."/>
            <person name="Park H.-J."/>
            <person name="Ramirez L."/>
            <person name="Alfaro M."/>
            <person name="Sun H."/>
            <person name="Tritt A."/>
            <person name="Yoshinaga Y."/>
            <person name="Zwiers L.-H."/>
            <person name="Turgeon B."/>
            <person name="Goodwin S."/>
            <person name="Spatafora J."/>
            <person name="Crous P."/>
            <person name="Grigoriev I."/>
        </authorList>
    </citation>
    <scope>NUCLEOTIDE SEQUENCE</scope>
    <source>
        <strain evidence="2">CBS 115976</strain>
    </source>
</reference>